<reference evidence="1" key="1">
    <citation type="submission" date="2013-08" db="EMBL/GenBank/DDBJ databases">
        <authorList>
            <person name="Mendez C."/>
            <person name="Richter M."/>
            <person name="Ferrer M."/>
            <person name="Sanchez J."/>
        </authorList>
    </citation>
    <scope>NUCLEOTIDE SEQUENCE</scope>
</reference>
<dbReference type="CDD" id="cd09110">
    <property type="entry name" value="PLDc_CLS_1"/>
    <property type="match status" value="1"/>
</dbReference>
<evidence type="ECO:0000313" key="1">
    <source>
        <dbReference type="EMBL" id="EQD36655.1"/>
    </source>
</evidence>
<dbReference type="Gene3D" id="3.30.870.10">
    <property type="entry name" value="Endonuclease Chain A"/>
    <property type="match status" value="1"/>
</dbReference>
<accession>T1A483</accession>
<proteinExistence type="predicted"/>
<dbReference type="SUPFAM" id="SSF56024">
    <property type="entry name" value="Phospholipase D/nuclease"/>
    <property type="match status" value="1"/>
</dbReference>
<name>T1A483_9ZZZZ</name>
<gene>
    <name evidence="1" type="ORF">B1B_16439</name>
</gene>
<dbReference type="GO" id="GO:0016020">
    <property type="term" value="C:membrane"/>
    <property type="evidence" value="ECO:0007669"/>
    <property type="project" value="TreeGrafter"/>
</dbReference>
<dbReference type="PANTHER" id="PTHR21248">
    <property type="entry name" value="CARDIOLIPIN SYNTHASE"/>
    <property type="match status" value="1"/>
</dbReference>
<dbReference type="GO" id="GO:0008808">
    <property type="term" value="F:cardiolipin synthase activity"/>
    <property type="evidence" value="ECO:0007669"/>
    <property type="project" value="TreeGrafter"/>
</dbReference>
<dbReference type="EMBL" id="AUZY01010937">
    <property type="protein sequence ID" value="EQD36655.1"/>
    <property type="molecule type" value="Genomic_DNA"/>
</dbReference>
<reference evidence="1" key="2">
    <citation type="journal article" date="2014" name="ISME J.">
        <title>Microbial stratification in low pH oxic and suboxic macroscopic growths along an acid mine drainage.</title>
        <authorList>
            <person name="Mendez-Garcia C."/>
            <person name="Mesa V."/>
            <person name="Sprenger R.R."/>
            <person name="Richter M."/>
            <person name="Diez M.S."/>
            <person name="Solano J."/>
            <person name="Bargiela R."/>
            <person name="Golyshina O.V."/>
            <person name="Manteca A."/>
            <person name="Ramos J.L."/>
            <person name="Gallego J.R."/>
            <person name="Llorente I."/>
            <person name="Martins Dos Santos V.A."/>
            <person name="Jensen O.N."/>
            <person name="Pelaez A.I."/>
            <person name="Sanchez J."/>
            <person name="Ferrer M."/>
        </authorList>
    </citation>
    <scope>NUCLEOTIDE SEQUENCE</scope>
</reference>
<dbReference type="AlphaFoldDB" id="T1A483"/>
<dbReference type="GO" id="GO:0032049">
    <property type="term" value="P:cardiolipin biosynthetic process"/>
    <property type="evidence" value="ECO:0007669"/>
    <property type="project" value="TreeGrafter"/>
</dbReference>
<comment type="caution">
    <text evidence="1">The sequence shown here is derived from an EMBL/GenBank/DDBJ whole genome shotgun (WGS) entry which is preliminary data.</text>
</comment>
<protein>
    <submittedName>
        <fullName evidence="1">Cardiolipin synthetase</fullName>
    </submittedName>
</protein>
<sequence>MNQANASASPHASTPTLRLIAGQVLSRAAGAPLIAGNKVKLLIDGAQHFEAWAAMIESARSYVLLENYIIADDAVGRRFRDLLIARARAGVRVALIHDWFGTFGNARRAFFEPLREAGIEVRAFNPPRMDSPLGWIGRDHRKLLVIGRVHRLAVRRVRGRQVAGRCGAWRATVA</sequence>
<dbReference type="PANTHER" id="PTHR21248:SF22">
    <property type="entry name" value="PHOSPHOLIPASE D"/>
    <property type="match status" value="1"/>
</dbReference>
<organism evidence="1">
    <name type="scientific">mine drainage metagenome</name>
    <dbReference type="NCBI Taxonomy" id="410659"/>
    <lineage>
        <taxon>unclassified sequences</taxon>
        <taxon>metagenomes</taxon>
        <taxon>ecological metagenomes</taxon>
    </lineage>
</organism>